<dbReference type="Pfam" id="PF24883">
    <property type="entry name" value="NPHP3_N"/>
    <property type="match status" value="1"/>
</dbReference>
<name>A0ABR3ZDK6_9PEZI</name>
<dbReference type="SUPFAM" id="SSF52540">
    <property type="entry name" value="P-loop containing nucleoside triphosphate hydrolases"/>
    <property type="match status" value="1"/>
</dbReference>
<dbReference type="PANTHER" id="PTHR10039:SF17">
    <property type="entry name" value="FUNGAL STAND N-TERMINAL GOODBYE DOMAIN-CONTAINING PROTEIN-RELATED"/>
    <property type="match status" value="1"/>
</dbReference>
<keyword evidence="1" id="KW-0677">Repeat</keyword>
<sequence length="505" mass="56267">MDAIEMRKDTLLDDAFKWILDVPEFKAFTNDFDVYNNIKSSSSPCRLLWIKGPAGTGKTMLLLGIIRELSERSAALSPGIVHFFFQNADNTLNNSMAALRSLIWMLIHEQPHLLRHLRNKYENAEPSFVGKHAFVGLSKVLENMLRDPDLGPVYFIVDALDECNDGLPGFIDLIAHSLTITDKVNWLVSSRPSVPLGTRIAANSLVELDSQRLEAPVHAYIHHQLSQLQHADGYTDAIINEIAHEVTSRANNTYLWVWFVFQRLTKPNQRGKTRNGFYALRAVKDFPPGLSALYDHIMASIAQGDEDDPEYCKAALRAAYHAYRPLSLSELATFVDLPEDQVVRIVGECGSILTLSNSTVSFIHQSANDYLKDNYLAHLGAAGIAHGHAGMGRLCLVALSAGLHKNMYSLPGMGPFERTTPPPKPDPLAAIRYACIYWLDHIRDAVSGENDGASLLDRELVHPFLLQHFLHWLETLSLLDEIPAGLASIRALKDLLPIEDTSDMS</sequence>
<evidence type="ECO:0000256" key="1">
    <source>
        <dbReference type="ARBA" id="ARBA00022737"/>
    </source>
</evidence>
<comment type="caution">
    <text evidence="3">The sequence shown here is derived from an EMBL/GenBank/DDBJ whole genome shotgun (WGS) entry which is preliminary data.</text>
</comment>
<proteinExistence type="predicted"/>
<dbReference type="InterPro" id="IPR056884">
    <property type="entry name" value="NPHP3-like_N"/>
</dbReference>
<dbReference type="Proteomes" id="UP001583186">
    <property type="component" value="Unassembled WGS sequence"/>
</dbReference>
<dbReference type="PANTHER" id="PTHR10039">
    <property type="entry name" value="AMELOGENIN"/>
    <property type="match status" value="1"/>
</dbReference>
<reference evidence="3 4" key="1">
    <citation type="journal article" date="2024" name="IMA Fungus">
        <title>IMA Genome - F19 : A genome assembly and annotation guide to empower mycologists, including annotated draft genome sequences of Ceratocystis pirilliformis, Diaporthe australafricana, Fusarium ophioides, Paecilomyces lecythidis, and Sporothrix stenoceras.</title>
        <authorList>
            <person name="Aylward J."/>
            <person name="Wilson A.M."/>
            <person name="Visagie C.M."/>
            <person name="Spraker J."/>
            <person name="Barnes I."/>
            <person name="Buitendag C."/>
            <person name="Ceriani C."/>
            <person name="Del Mar Angel L."/>
            <person name="du Plessis D."/>
            <person name="Fuchs T."/>
            <person name="Gasser K."/>
            <person name="Kramer D."/>
            <person name="Li W."/>
            <person name="Munsamy K."/>
            <person name="Piso A."/>
            <person name="Price J.L."/>
            <person name="Sonnekus B."/>
            <person name="Thomas C."/>
            <person name="van der Nest A."/>
            <person name="van Dijk A."/>
            <person name="van Heerden A."/>
            <person name="van Vuuren N."/>
            <person name="Yilmaz N."/>
            <person name="Duong T.A."/>
            <person name="van der Merwe N.A."/>
            <person name="Wingfield M.J."/>
            <person name="Wingfield B.D."/>
        </authorList>
    </citation>
    <scope>NUCLEOTIDE SEQUENCE [LARGE SCALE GENOMIC DNA]</scope>
    <source>
        <strain evidence="3 4">CMW 5346</strain>
    </source>
</reference>
<dbReference type="InterPro" id="IPR027417">
    <property type="entry name" value="P-loop_NTPase"/>
</dbReference>
<dbReference type="PROSITE" id="PS50837">
    <property type="entry name" value="NACHT"/>
    <property type="match status" value="1"/>
</dbReference>
<dbReference type="Gene3D" id="3.40.50.300">
    <property type="entry name" value="P-loop containing nucleotide triphosphate hydrolases"/>
    <property type="match status" value="1"/>
</dbReference>
<keyword evidence="4" id="KW-1185">Reference proteome</keyword>
<accession>A0ABR3ZDK6</accession>
<organism evidence="3 4">
    <name type="scientific">Sporothrix stenoceras</name>
    <dbReference type="NCBI Taxonomy" id="5173"/>
    <lineage>
        <taxon>Eukaryota</taxon>
        <taxon>Fungi</taxon>
        <taxon>Dikarya</taxon>
        <taxon>Ascomycota</taxon>
        <taxon>Pezizomycotina</taxon>
        <taxon>Sordariomycetes</taxon>
        <taxon>Sordariomycetidae</taxon>
        <taxon>Ophiostomatales</taxon>
        <taxon>Ophiostomataceae</taxon>
        <taxon>Sporothrix</taxon>
    </lineage>
</organism>
<feature type="domain" description="NACHT" evidence="2">
    <location>
        <begin position="46"/>
        <end position="193"/>
    </location>
</feature>
<gene>
    <name evidence="3" type="ORF">Sste5346_003648</name>
</gene>
<evidence type="ECO:0000313" key="4">
    <source>
        <dbReference type="Proteomes" id="UP001583186"/>
    </source>
</evidence>
<dbReference type="InterPro" id="IPR007111">
    <property type="entry name" value="NACHT_NTPase"/>
</dbReference>
<dbReference type="EMBL" id="JAWCUI010000016">
    <property type="protein sequence ID" value="KAL1898242.1"/>
    <property type="molecule type" value="Genomic_DNA"/>
</dbReference>
<protein>
    <recommendedName>
        <fullName evidence="2">NACHT domain-containing protein</fullName>
    </recommendedName>
</protein>
<evidence type="ECO:0000259" key="2">
    <source>
        <dbReference type="PROSITE" id="PS50837"/>
    </source>
</evidence>
<evidence type="ECO:0000313" key="3">
    <source>
        <dbReference type="EMBL" id="KAL1898242.1"/>
    </source>
</evidence>